<proteinExistence type="predicted"/>
<dbReference type="Proteomes" id="UP001295740">
    <property type="component" value="Unassembled WGS sequence"/>
</dbReference>
<dbReference type="PANTHER" id="PTHR37542">
    <property type="entry name" value="HELO DOMAIN-CONTAINING PROTEIN-RELATED"/>
    <property type="match status" value="1"/>
</dbReference>
<dbReference type="InterPro" id="IPR008271">
    <property type="entry name" value="Ser/Thr_kinase_AS"/>
</dbReference>
<name>A0AAI8VE10_9PEZI</name>
<evidence type="ECO:0000256" key="1">
    <source>
        <dbReference type="SAM" id="MobiDB-lite"/>
    </source>
</evidence>
<dbReference type="CDD" id="cd00180">
    <property type="entry name" value="PKc"/>
    <property type="match status" value="1"/>
</dbReference>
<feature type="region of interest" description="Disordered" evidence="1">
    <location>
        <begin position="380"/>
        <end position="418"/>
    </location>
</feature>
<keyword evidence="4" id="KW-1185">Reference proteome</keyword>
<evidence type="ECO:0000313" key="3">
    <source>
        <dbReference type="EMBL" id="CAJ2503261.1"/>
    </source>
</evidence>
<dbReference type="EMBL" id="CAUWAG010000004">
    <property type="protein sequence ID" value="CAJ2503261.1"/>
    <property type="molecule type" value="Genomic_DNA"/>
</dbReference>
<evidence type="ECO:0000259" key="2">
    <source>
        <dbReference type="PROSITE" id="PS50011"/>
    </source>
</evidence>
<dbReference type="GO" id="GO:0004672">
    <property type="term" value="F:protein kinase activity"/>
    <property type="evidence" value="ECO:0007669"/>
    <property type="project" value="InterPro"/>
</dbReference>
<feature type="domain" description="Protein kinase" evidence="2">
    <location>
        <begin position="66"/>
        <end position="388"/>
    </location>
</feature>
<accession>A0AAI8VE10</accession>
<sequence>MSTSHSTATNASISTSMSTSLGTSARISNVGRASKVLSKVNTGHKVSTDEIVRATGELPNIAPGSLKPGVHLGQGTSFQVSRDEYHKHGGTPYYVAVKRFVDSSAYDNDKVPGHYASFLREVAVLLHPPIRTHGCFIRTIACGWDDRPSQEFQPYLVMDYSIHGTLPQYLRRCRIPPSERQELALDVTSGLKFLHECHIIHGDIKPNNILIYDNTEVGGDGILRPQVAKLSDFSSARFSQDFQDGSNVQYDGTPKYNAPEIEHTGQNLFTKEPGSLSLFAKADIYSLGLLIWETMNNGGSYINKSHLLLQEGEQQYLRRILANDVDAVRNLALDYFQSTKMFSTSSVLGNAVKEATIMCLFGNPFQREDLSKVLTTLAGGTKEERPRQSTAMDRYNPLGTNMDGLDFGGTKNRATSQQRNTTYTLMPATSDDFIVRTPTDDSLAVVSTAAPVPSMEVGRVSLFERSEFDVFKSIETPILQDLDDLGQDAAKSDPFVENTEASNFIDLRKAVLRESAQGGTEISHAVVKFKRGQTARHVGTIGDEHVVLETFSYTANPDDGAPYPATAKQVKHISGLLAAVKQQQNFRILPFRGFFHNKVRHEFGLVFDRPPSSDAGNSFCSLRDLYKKHEIVPLGHRVYLIHALCVAMQYFHRVKWVHKGIRSANIAFNSIVGDEGSISRPAQGPKTVEDLVKQEGPGTTAGVGCFDLAQPYLFGFEYARADDQGTNREEDYTPQNNMYRHPDRWGRPRVDYTKTHDVYALGVVMLEVALWRDIESICKTRDQKPGNMSASYVYERAKKKCQGEVGHRVGDVLAQAIVTCLDFADLTKDMSEYDSHLCFQHRVESRVGQIVGKV</sequence>
<dbReference type="PROSITE" id="PS00108">
    <property type="entry name" value="PROTEIN_KINASE_ST"/>
    <property type="match status" value="1"/>
</dbReference>
<evidence type="ECO:0000313" key="4">
    <source>
        <dbReference type="Proteomes" id="UP001295740"/>
    </source>
</evidence>
<dbReference type="PROSITE" id="PS50011">
    <property type="entry name" value="PROTEIN_KINASE_DOM"/>
    <property type="match status" value="2"/>
</dbReference>
<feature type="domain" description="Protein kinase" evidence="2">
    <location>
        <begin position="509"/>
        <end position="854"/>
    </location>
</feature>
<dbReference type="AlphaFoldDB" id="A0AAI8VE10"/>
<organism evidence="3 4">
    <name type="scientific">Anthostomella pinea</name>
    <dbReference type="NCBI Taxonomy" id="933095"/>
    <lineage>
        <taxon>Eukaryota</taxon>
        <taxon>Fungi</taxon>
        <taxon>Dikarya</taxon>
        <taxon>Ascomycota</taxon>
        <taxon>Pezizomycotina</taxon>
        <taxon>Sordariomycetes</taxon>
        <taxon>Xylariomycetidae</taxon>
        <taxon>Xylariales</taxon>
        <taxon>Xylariaceae</taxon>
        <taxon>Anthostomella</taxon>
    </lineage>
</organism>
<dbReference type="SUPFAM" id="SSF56112">
    <property type="entry name" value="Protein kinase-like (PK-like)"/>
    <property type="match status" value="2"/>
</dbReference>
<protein>
    <submittedName>
        <fullName evidence="3">Uu.00g106550.m01.CDS01</fullName>
    </submittedName>
</protein>
<dbReference type="SMART" id="SM00220">
    <property type="entry name" value="S_TKc"/>
    <property type="match status" value="1"/>
</dbReference>
<dbReference type="GO" id="GO:0005524">
    <property type="term" value="F:ATP binding"/>
    <property type="evidence" value="ECO:0007669"/>
    <property type="project" value="InterPro"/>
</dbReference>
<dbReference type="PANTHER" id="PTHR37542:SF3">
    <property type="entry name" value="PRION-INHIBITION AND PROPAGATION HELO DOMAIN-CONTAINING PROTEIN"/>
    <property type="match status" value="1"/>
</dbReference>
<gene>
    <name evidence="3" type="ORF">KHLLAP_LOCUS3729</name>
</gene>
<dbReference type="Pfam" id="PF00069">
    <property type="entry name" value="Pkinase"/>
    <property type="match status" value="1"/>
</dbReference>
<comment type="caution">
    <text evidence="3">The sequence shown here is derived from an EMBL/GenBank/DDBJ whole genome shotgun (WGS) entry which is preliminary data.</text>
</comment>
<reference evidence="3" key="1">
    <citation type="submission" date="2023-10" db="EMBL/GenBank/DDBJ databases">
        <authorList>
            <person name="Hackl T."/>
        </authorList>
    </citation>
    <scope>NUCLEOTIDE SEQUENCE</scope>
</reference>
<dbReference type="InterPro" id="IPR000719">
    <property type="entry name" value="Prot_kinase_dom"/>
</dbReference>
<dbReference type="InterPro" id="IPR011009">
    <property type="entry name" value="Kinase-like_dom_sf"/>
</dbReference>
<dbReference type="Gene3D" id="1.10.510.10">
    <property type="entry name" value="Transferase(Phosphotransferase) domain 1"/>
    <property type="match status" value="2"/>
</dbReference>